<name>A0ABN5M3C7_9RHOB</name>
<proteinExistence type="predicted"/>
<dbReference type="Proteomes" id="UP000249922">
    <property type="component" value="Chromosome"/>
</dbReference>
<keyword evidence="3" id="KW-1185">Reference proteome</keyword>
<accession>A0ABN5M3C7</accession>
<evidence type="ECO:0000313" key="2">
    <source>
        <dbReference type="EMBL" id="AWX92337.1"/>
    </source>
</evidence>
<dbReference type="RefSeq" id="WP_112887283.1">
    <property type="nucleotide sequence ID" value="NZ_CP030239.1"/>
</dbReference>
<organism evidence="2 3">
    <name type="scientific">Paracoccus mutanolyticus</name>
    <dbReference type="NCBI Taxonomy" id="1499308"/>
    <lineage>
        <taxon>Bacteria</taxon>
        <taxon>Pseudomonadati</taxon>
        <taxon>Pseudomonadota</taxon>
        <taxon>Alphaproteobacteria</taxon>
        <taxon>Rhodobacterales</taxon>
        <taxon>Paracoccaceae</taxon>
        <taxon>Paracoccus</taxon>
    </lineage>
</organism>
<keyword evidence="1" id="KW-0472">Membrane</keyword>
<protein>
    <submittedName>
        <fullName evidence="2">Uncharacterized protein</fullName>
    </submittedName>
</protein>
<evidence type="ECO:0000256" key="1">
    <source>
        <dbReference type="SAM" id="Phobius"/>
    </source>
</evidence>
<feature type="transmembrane region" description="Helical" evidence="1">
    <location>
        <begin position="43"/>
        <end position="63"/>
    </location>
</feature>
<dbReference type="EMBL" id="CP030239">
    <property type="protein sequence ID" value="AWX92337.1"/>
    <property type="molecule type" value="Genomic_DNA"/>
</dbReference>
<keyword evidence="1" id="KW-0812">Transmembrane</keyword>
<gene>
    <name evidence="2" type="ORF">DPM13_01080</name>
</gene>
<sequence length="70" mass="7067">MPRTLFFAIIAVIPVPAGALVLGDRGGQRGHDAAIDSTLARNLLGGVGGLVIGVSAIINLNALGESVFSR</sequence>
<evidence type="ECO:0000313" key="3">
    <source>
        <dbReference type="Proteomes" id="UP000249922"/>
    </source>
</evidence>
<reference evidence="2 3" key="1">
    <citation type="submission" date="2018-06" db="EMBL/GenBank/DDBJ databases">
        <title>Complete genome sequence of Paracoccus mutanolyticus strain RSP-02 isolated from cellulosic waste.</title>
        <authorList>
            <person name="Amrutha R.N."/>
            <person name="Shrivastav A."/>
            <person name="Buddana S.K."/>
            <person name="Deshpande U."/>
            <person name="Prakasham R.S."/>
        </authorList>
    </citation>
    <scope>NUCLEOTIDE SEQUENCE [LARGE SCALE GENOMIC DNA]</scope>
    <source>
        <strain evidence="2 3">RSP-02</strain>
    </source>
</reference>
<keyword evidence="1" id="KW-1133">Transmembrane helix</keyword>